<evidence type="ECO:0000256" key="1">
    <source>
        <dbReference type="ARBA" id="ARBA00004413"/>
    </source>
</evidence>
<evidence type="ECO:0000313" key="3">
    <source>
        <dbReference type="EMBL" id="MED6196833.1"/>
    </source>
</evidence>
<comment type="caution">
    <text evidence="3">The sequence shown here is derived from an EMBL/GenBank/DDBJ whole genome shotgun (WGS) entry which is preliminary data.</text>
</comment>
<dbReference type="PROSITE" id="PS50297">
    <property type="entry name" value="ANK_REP_REGION"/>
    <property type="match status" value="2"/>
</dbReference>
<keyword evidence="2" id="KW-0040">ANK repeat</keyword>
<evidence type="ECO:0000313" key="4">
    <source>
        <dbReference type="Proteomes" id="UP001341840"/>
    </source>
</evidence>
<dbReference type="InterPro" id="IPR002110">
    <property type="entry name" value="Ankyrin_rpt"/>
</dbReference>
<organism evidence="3 4">
    <name type="scientific">Stylosanthes scabra</name>
    <dbReference type="NCBI Taxonomy" id="79078"/>
    <lineage>
        <taxon>Eukaryota</taxon>
        <taxon>Viridiplantae</taxon>
        <taxon>Streptophyta</taxon>
        <taxon>Embryophyta</taxon>
        <taxon>Tracheophyta</taxon>
        <taxon>Spermatophyta</taxon>
        <taxon>Magnoliopsida</taxon>
        <taxon>eudicotyledons</taxon>
        <taxon>Gunneridae</taxon>
        <taxon>Pentapetalae</taxon>
        <taxon>rosids</taxon>
        <taxon>fabids</taxon>
        <taxon>Fabales</taxon>
        <taxon>Fabaceae</taxon>
        <taxon>Papilionoideae</taxon>
        <taxon>50 kb inversion clade</taxon>
        <taxon>dalbergioids sensu lato</taxon>
        <taxon>Dalbergieae</taxon>
        <taxon>Pterocarpus clade</taxon>
        <taxon>Stylosanthes</taxon>
    </lineage>
</organism>
<accession>A0ABU6XJ67</accession>
<dbReference type="PANTHER" id="PTHR24128:SF87">
    <property type="entry name" value="ANKYRIN REPEAT FAMILY PROTEIN"/>
    <property type="match status" value="1"/>
</dbReference>
<keyword evidence="4" id="KW-1185">Reference proteome</keyword>
<gene>
    <name evidence="3" type="ORF">PIB30_051074</name>
</gene>
<dbReference type="Proteomes" id="UP001341840">
    <property type="component" value="Unassembled WGS sequence"/>
</dbReference>
<sequence>MEEAALSGDIESLYTLIEKDPGILNDLDEERLSIVKTPLHIAASVDVRTTPDEQKLKYLYFASEIMVLKPSFALKLNPQGFSPLHLALQNGHGKLARRLVDMNKEVVRVKGREGDTPLHLASQKGECDLLAYFLSACPDSIEDVNARDETALHVAVRCQQFDALRMLVGWLKGNTRKGADSLEWSILNWRDVAGNTILHLSVINHNIQVYTLARSCRPRMSIS</sequence>
<feature type="repeat" description="ANK" evidence="2">
    <location>
        <begin position="79"/>
        <end position="106"/>
    </location>
</feature>
<dbReference type="SUPFAM" id="SSF48403">
    <property type="entry name" value="Ankyrin repeat"/>
    <property type="match status" value="1"/>
</dbReference>
<dbReference type="PANTHER" id="PTHR24128">
    <property type="entry name" value="HOMEOBOX PROTEIN WARIAI"/>
    <property type="match status" value="1"/>
</dbReference>
<comment type="subcellular location">
    <subcellularLocation>
        <location evidence="1">Cell membrane</location>
        <topology evidence="1">Peripheral membrane protein</topology>
        <orientation evidence="1">Cytoplasmic side</orientation>
    </subcellularLocation>
</comment>
<evidence type="ECO:0000256" key="2">
    <source>
        <dbReference type="PROSITE-ProRule" id="PRU00023"/>
    </source>
</evidence>
<protein>
    <submittedName>
        <fullName evidence="3">Uncharacterized protein</fullName>
    </submittedName>
</protein>
<feature type="repeat" description="ANK" evidence="2">
    <location>
        <begin position="113"/>
        <end position="135"/>
    </location>
</feature>
<dbReference type="EMBL" id="JASCZI010211806">
    <property type="protein sequence ID" value="MED6196833.1"/>
    <property type="molecule type" value="Genomic_DNA"/>
</dbReference>
<name>A0ABU6XJ67_9FABA</name>
<dbReference type="Pfam" id="PF12796">
    <property type="entry name" value="Ank_2"/>
    <property type="match status" value="1"/>
</dbReference>
<dbReference type="PROSITE" id="PS50088">
    <property type="entry name" value="ANK_REPEAT"/>
    <property type="match status" value="2"/>
</dbReference>
<dbReference type="Gene3D" id="1.25.40.20">
    <property type="entry name" value="Ankyrin repeat-containing domain"/>
    <property type="match status" value="1"/>
</dbReference>
<dbReference type="SMART" id="SM00248">
    <property type="entry name" value="ANK"/>
    <property type="match status" value="4"/>
</dbReference>
<dbReference type="InterPro" id="IPR036770">
    <property type="entry name" value="Ankyrin_rpt-contain_sf"/>
</dbReference>
<reference evidence="3 4" key="1">
    <citation type="journal article" date="2023" name="Plants (Basel)">
        <title>Bridging the Gap: Combining Genomics and Transcriptomics Approaches to Understand Stylosanthes scabra, an Orphan Legume from the Brazilian Caatinga.</title>
        <authorList>
            <person name="Ferreira-Neto J.R.C."/>
            <person name="da Silva M.D."/>
            <person name="Binneck E."/>
            <person name="de Melo N.F."/>
            <person name="da Silva R.H."/>
            <person name="de Melo A.L.T.M."/>
            <person name="Pandolfi V."/>
            <person name="Bustamante F.O."/>
            <person name="Brasileiro-Vidal A.C."/>
            <person name="Benko-Iseppon A.M."/>
        </authorList>
    </citation>
    <scope>NUCLEOTIDE SEQUENCE [LARGE SCALE GENOMIC DNA]</scope>
    <source>
        <tissue evidence="3">Leaves</tissue>
    </source>
</reference>
<proteinExistence type="predicted"/>